<accession>A0A2K1L4B2</accession>
<evidence type="ECO:0000313" key="4">
    <source>
        <dbReference type="Proteomes" id="UP000006727"/>
    </source>
</evidence>
<feature type="region of interest" description="Disordered" evidence="1">
    <location>
        <begin position="127"/>
        <end position="149"/>
    </location>
</feature>
<proteinExistence type="predicted"/>
<protein>
    <submittedName>
        <fullName evidence="2 3">Uncharacterized protein</fullName>
    </submittedName>
</protein>
<name>A0A2K1L4B2_PHYPA</name>
<dbReference type="Gramene" id="Pp3c2_35510V3.1">
    <property type="protein sequence ID" value="Pp3c2_35510V3.1"/>
    <property type="gene ID" value="Pp3c2_35510"/>
</dbReference>
<reference evidence="2 4" key="1">
    <citation type="journal article" date="2008" name="Science">
        <title>The Physcomitrella genome reveals evolutionary insights into the conquest of land by plants.</title>
        <authorList>
            <person name="Rensing S."/>
            <person name="Lang D."/>
            <person name="Zimmer A."/>
            <person name="Terry A."/>
            <person name="Salamov A."/>
            <person name="Shapiro H."/>
            <person name="Nishiyama T."/>
            <person name="Perroud P.-F."/>
            <person name="Lindquist E."/>
            <person name="Kamisugi Y."/>
            <person name="Tanahashi T."/>
            <person name="Sakakibara K."/>
            <person name="Fujita T."/>
            <person name="Oishi K."/>
            <person name="Shin-I T."/>
            <person name="Kuroki Y."/>
            <person name="Toyoda A."/>
            <person name="Suzuki Y."/>
            <person name="Hashimoto A."/>
            <person name="Yamaguchi K."/>
            <person name="Sugano A."/>
            <person name="Kohara Y."/>
            <person name="Fujiyama A."/>
            <person name="Anterola A."/>
            <person name="Aoki S."/>
            <person name="Ashton N."/>
            <person name="Barbazuk W.B."/>
            <person name="Barker E."/>
            <person name="Bennetzen J."/>
            <person name="Bezanilla M."/>
            <person name="Blankenship R."/>
            <person name="Cho S.H."/>
            <person name="Dutcher S."/>
            <person name="Estelle M."/>
            <person name="Fawcett J.A."/>
            <person name="Gundlach H."/>
            <person name="Hanada K."/>
            <person name="Heyl A."/>
            <person name="Hicks K.A."/>
            <person name="Hugh J."/>
            <person name="Lohr M."/>
            <person name="Mayer K."/>
            <person name="Melkozernov A."/>
            <person name="Murata T."/>
            <person name="Nelson D."/>
            <person name="Pils B."/>
            <person name="Prigge M."/>
            <person name="Reiss B."/>
            <person name="Renner T."/>
            <person name="Rombauts S."/>
            <person name="Rushton P."/>
            <person name="Sanderfoot A."/>
            <person name="Schween G."/>
            <person name="Shiu S.-H."/>
            <person name="Stueber K."/>
            <person name="Theodoulou F.L."/>
            <person name="Tu H."/>
            <person name="Van de Peer Y."/>
            <person name="Verrier P.J."/>
            <person name="Waters E."/>
            <person name="Wood A."/>
            <person name="Yang L."/>
            <person name="Cove D."/>
            <person name="Cuming A."/>
            <person name="Hasebe M."/>
            <person name="Lucas S."/>
            <person name="Mishler D.B."/>
            <person name="Reski R."/>
            <person name="Grigoriev I."/>
            <person name="Quatrano R.S."/>
            <person name="Boore J.L."/>
        </authorList>
    </citation>
    <scope>NUCLEOTIDE SEQUENCE [LARGE SCALE GENOMIC DNA]</scope>
    <source>
        <strain evidence="3 4">cv. Gransden 2004</strain>
    </source>
</reference>
<reference evidence="3" key="3">
    <citation type="submission" date="2020-12" db="UniProtKB">
        <authorList>
            <consortium name="EnsemblPlants"/>
        </authorList>
    </citation>
    <scope>IDENTIFICATION</scope>
</reference>
<evidence type="ECO:0000313" key="3">
    <source>
        <dbReference type="EnsemblPlants" id="Pp3c2_35510V3.1"/>
    </source>
</evidence>
<feature type="compositionally biased region" description="Low complexity" evidence="1">
    <location>
        <begin position="57"/>
        <end position="70"/>
    </location>
</feature>
<accession>A0A7I4D501</accession>
<feature type="region of interest" description="Disordered" evidence="1">
    <location>
        <begin position="1"/>
        <end position="82"/>
    </location>
</feature>
<dbReference type="Proteomes" id="UP000006727">
    <property type="component" value="Chromosome 2"/>
</dbReference>
<organism evidence="2">
    <name type="scientific">Physcomitrium patens</name>
    <name type="common">Spreading-leaved earth moss</name>
    <name type="synonym">Physcomitrella patens</name>
    <dbReference type="NCBI Taxonomy" id="3218"/>
    <lineage>
        <taxon>Eukaryota</taxon>
        <taxon>Viridiplantae</taxon>
        <taxon>Streptophyta</taxon>
        <taxon>Embryophyta</taxon>
        <taxon>Bryophyta</taxon>
        <taxon>Bryophytina</taxon>
        <taxon>Bryopsida</taxon>
        <taxon>Funariidae</taxon>
        <taxon>Funariales</taxon>
        <taxon>Funariaceae</taxon>
        <taxon>Physcomitrium</taxon>
    </lineage>
</organism>
<feature type="compositionally biased region" description="Pro residues" evidence="1">
    <location>
        <begin position="134"/>
        <end position="143"/>
    </location>
</feature>
<gene>
    <name evidence="2" type="ORF">PHYPA_003671</name>
</gene>
<dbReference type="EnsemblPlants" id="Pp3c2_35510V3.1">
    <property type="protein sequence ID" value="Pp3c2_35510V3.1"/>
    <property type="gene ID" value="Pp3c2_35510"/>
</dbReference>
<evidence type="ECO:0000256" key="1">
    <source>
        <dbReference type="SAM" id="MobiDB-lite"/>
    </source>
</evidence>
<reference evidence="2 4" key="2">
    <citation type="journal article" date="2018" name="Plant J.">
        <title>The Physcomitrella patens chromosome-scale assembly reveals moss genome structure and evolution.</title>
        <authorList>
            <person name="Lang D."/>
            <person name="Ullrich K.K."/>
            <person name="Murat F."/>
            <person name="Fuchs J."/>
            <person name="Jenkins J."/>
            <person name="Haas F.B."/>
            <person name="Piednoel M."/>
            <person name="Gundlach H."/>
            <person name="Van Bel M."/>
            <person name="Meyberg R."/>
            <person name="Vives C."/>
            <person name="Morata J."/>
            <person name="Symeonidi A."/>
            <person name="Hiss M."/>
            <person name="Muchero W."/>
            <person name="Kamisugi Y."/>
            <person name="Saleh O."/>
            <person name="Blanc G."/>
            <person name="Decker E.L."/>
            <person name="van Gessel N."/>
            <person name="Grimwood J."/>
            <person name="Hayes R.D."/>
            <person name="Graham S.W."/>
            <person name="Gunter L.E."/>
            <person name="McDaniel S.F."/>
            <person name="Hoernstein S.N.W."/>
            <person name="Larsson A."/>
            <person name="Li F.W."/>
            <person name="Perroud P.F."/>
            <person name="Phillips J."/>
            <person name="Ranjan P."/>
            <person name="Rokshar D.S."/>
            <person name="Rothfels C.J."/>
            <person name="Schneider L."/>
            <person name="Shu S."/>
            <person name="Stevenson D.W."/>
            <person name="Thummler F."/>
            <person name="Tillich M."/>
            <person name="Villarreal Aguilar J.C."/>
            <person name="Widiez T."/>
            <person name="Wong G.K."/>
            <person name="Wymore A."/>
            <person name="Zhang Y."/>
            <person name="Zimmer A.D."/>
            <person name="Quatrano R.S."/>
            <person name="Mayer K.F.X."/>
            <person name="Goodstein D."/>
            <person name="Casacuberta J.M."/>
            <person name="Vandepoele K."/>
            <person name="Reski R."/>
            <person name="Cuming A.C."/>
            <person name="Tuskan G.A."/>
            <person name="Maumus F."/>
            <person name="Salse J."/>
            <person name="Schmutz J."/>
            <person name="Rensing S.A."/>
        </authorList>
    </citation>
    <scope>NUCLEOTIDE SEQUENCE [LARGE SCALE GENOMIC DNA]</scope>
    <source>
        <strain evidence="3 4">cv. Gransden 2004</strain>
    </source>
</reference>
<feature type="compositionally biased region" description="Pro residues" evidence="1">
    <location>
        <begin position="1"/>
        <end position="18"/>
    </location>
</feature>
<dbReference type="AlphaFoldDB" id="A0A2K1L4B2"/>
<dbReference type="EMBL" id="ABEU02000002">
    <property type="protein sequence ID" value="PNR60878.1"/>
    <property type="molecule type" value="Genomic_DNA"/>
</dbReference>
<keyword evidence="4" id="KW-1185">Reference proteome</keyword>
<sequence>MQPLQPVPPPPPQSPSPPTQTAASLHFSTPHLSTPLQRFDHPPQRPRRFSAPPHSMPTTSQHQTPFQTPTTLPPPAFGIKNTQPNQITLSTATPIMTYHQTTSLHHTTLPNTSPKRHLSTTLSSAFTSSANKIPPSPDPPPGLPTDSTRWVTSSCTSEDEITASFLPQISELGGFARGSRCASNMEEAAGEAEDEEIPRAIGTDTTVSAPCPESCCSIVSLEHKFYATCQPIPATSTPRSHRLACDTEHLYRAHPLYAPAASFRLGFLSRVF</sequence>
<evidence type="ECO:0000313" key="2">
    <source>
        <dbReference type="EMBL" id="PNR60878.1"/>
    </source>
</evidence>
<feature type="compositionally biased region" description="Polar residues" evidence="1">
    <location>
        <begin position="22"/>
        <end position="36"/>
    </location>
</feature>